<evidence type="ECO:0000256" key="6">
    <source>
        <dbReference type="ARBA" id="ARBA00023080"/>
    </source>
</evidence>
<dbReference type="InterPro" id="IPR032466">
    <property type="entry name" value="Metal_Hydrolase"/>
</dbReference>
<reference evidence="9" key="1">
    <citation type="submission" date="2021-08" db="EMBL/GenBank/DDBJ databases">
        <title>WGS assembly of Ceratopteris richardii.</title>
        <authorList>
            <person name="Marchant D.B."/>
            <person name="Chen G."/>
            <person name="Jenkins J."/>
            <person name="Shu S."/>
            <person name="Leebens-Mack J."/>
            <person name="Grimwood J."/>
            <person name="Schmutz J."/>
            <person name="Soltis P."/>
            <person name="Soltis D."/>
            <person name="Chen Z.-H."/>
        </authorList>
    </citation>
    <scope>NUCLEOTIDE SEQUENCE</scope>
    <source>
        <strain evidence="9">Whitten #5841</strain>
        <tissue evidence="9">Leaf</tissue>
    </source>
</reference>
<dbReference type="InterPro" id="IPR001365">
    <property type="entry name" value="A_deaminase_dom"/>
</dbReference>
<proteinExistence type="inferred from homology"/>
<evidence type="ECO:0000256" key="4">
    <source>
        <dbReference type="ARBA" id="ARBA00022801"/>
    </source>
</evidence>
<organism evidence="9 10">
    <name type="scientific">Ceratopteris richardii</name>
    <name type="common">Triangle waterfern</name>
    <dbReference type="NCBI Taxonomy" id="49495"/>
    <lineage>
        <taxon>Eukaryota</taxon>
        <taxon>Viridiplantae</taxon>
        <taxon>Streptophyta</taxon>
        <taxon>Embryophyta</taxon>
        <taxon>Tracheophyta</taxon>
        <taxon>Polypodiopsida</taxon>
        <taxon>Polypodiidae</taxon>
        <taxon>Polypodiales</taxon>
        <taxon>Pteridineae</taxon>
        <taxon>Pteridaceae</taxon>
        <taxon>Parkerioideae</taxon>
        <taxon>Ceratopteris</taxon>
    </lineage>
</organism>
<dbReference type="EMBL" id="CM035433">
    <property type="protein sequence ID" value="KAH7293813.1"/>
    <property type="molecule type" value="Genomic_DNA"/>
</dbReference>
<dbReference type="FunFam" id="3.20.20.140:FF:000050">
    <property type="entry name" value="Adenosine/AMP deaminase family protein"/>
    <property type="match status" value="1"/>
</dbReference>
<name>A0A8T2RE69_CERRI</name>
<dbReference type="PANTHER" id="PTHR11409:SF42">
    <property type="entry name" value="ADENOSINE DEAMINASE-LIKE PROTEIN"/>
    <property type="match status" value="1"/>
</dbReference>
<evidence type="ECO:0000256" key="5">
    <source>
        <dbReference type="ARBA" id="ARBA00022833"/>
    </source>
</evidence>
<evidence type="ECO:0000256" key="3">
    <source>
        <dbReference type="ARBA" id="ARBA00022723"/>
    </source>
</evidence>
<dbReference type="OMA" id="RPQFKPY"/>
<dbReference type="GO" id="GO:0046103">
    <property type="term" value="P:inosine biosynthetic process"/>
    <property type="evidence" value="ECO:0007669"/>
    <property type="project" value="TreeGrafter"/>
</dbReference>
<evidence type="ECO:0000256" key="7">
    <source>
        <dbReference type="ARBA" id="ARBA00048787"/>
    </source>
</evidence>
<dbReference type="PANTHER" id="PTHR11409">
    <property type="entry name" value="ADENOSINE DEAMINASE"/>
    <property type="match status" value="1"/>
</dbReference>
<dbReference type="Gene3D" id="3.20.20.140">
    <property type="entry name" value="Metal-dependent hydrolases"/>
    <property type="match status" value="1"/>
</dbReference>
<dbReference type="GO" id="GO:0009117">
    <property type="term" value="P:nucleotide metabolic process"/>
    <property type="evidence" value="ECO:0007669"/>
    <property type="project" value="UniProtKB-KW"/>
</dbReference>
<dbReference type="CDD" id="cd00443">
    <property type="entry name" value="ADA_AMPD"/>
    <property type="match status" value="1"/>
</dbReference>
<dbReference type="Pfam" id="PF00962">
    <property type="entry name" value="A_deaminase"/>
    <property type="match status" value="1"/>
</dbReference>
<evidence type="ECO:0000256" key="2">
    <source>
        <dbReference type="ARBA" id="ARBA00006676"/>
    </source>
</evidence>
<keyword evidence="4" id="KW-0378">Hydrolase</keyword>
<keyword evidence="5" id="KW-0862">Zinc</keyword>
<dbReference type="GO" id="GO:0006154">
    <property type="term" value="P:adenosine catabolic process"/>
    <property type="evidence" value="ECO:0007669"/>
    <property type="project" value="TreeGrafter"/>
</dbReference>
<protein>
    <recommendedName>
        <fullName evidence="8">Adenosine deaminase domain-containing protein</fullName>
    </recommendedName>
</protein>
<comment type="caution">
    <text evidence="9">The sequence shown here is derived from an EMBL/GenBank/DDBJ whole genome shotgun (WGS) entry which is preliminary data.</text>
</comment>
<evidence type="ECO:0000256" key="1">
    <source>
        <dbReference type="ARBA" id="ARBA00001947"/>
    </source>
</evidence>
<dbReference type="OrthoDB" id="272271at2759"/>
<keyword evidence="3" id="KW-0479">Metal-binding</keyword>
<dbReference type="GO" id="GO:0004000">
    <property type="term" value="F:adenosine deaminase activity"/>
    <property type="evidence" value="ECO:0007669"/>
    <property type="project" value="TreeGrafter"/>
</dbReference>
<accession>A0A8T2RE69</accession>
<dbReference type="InterPro" id="IPR006330">
    <property type="entry name" value="Ado/ade_deaminase"/>
</dbReference>
<comment type="cofactor">
    <cofactor evidence="1">
        <name>Zn(2+)</name>
        <dbReference type="ChEBI" id="CHEBI:29105"/>
    </cofactor>
</comment>
<dbReference type="SUPFAM" id="SSF51556">
    <property type="entry name" value="Metallo-dependent hydrolases"/>
    <property type="match status" value="1"/>
</dbReference>
<comment type="catalytic activity">
    <reaction evidence="7">
        <text>N(6)-methyl-AMP + H2O + H(+) = IMP + methylamine</text>
        <dbReference type="Rhea" id="RHEA:16001"/>
        <dbReference type="ChEBI" id="CHEBI:15377"/>
        <dbReference type="ChEBI" id="CHEBI:15378"/>
        <dbReference type="ChEBI" id="CHEBI:58053"/>
        <dbReference type="ChEBI" id="CHEBI:59338"/>
        <dbReference type="ChEBI" id="CHEBI:144842"/>
    </reaction>
    <physiologicalReaction direction="left-to-right" evidence="7">
        <dbReference type="Rhea" id="RHEA:16002"/>
    </physiologicalReaction>
</comment>
<keyword evidence="6" id="KW-0546">Nucleotide metabolism</keyword>
<keyword evidence="10" id="KW-1185">Reference proteome</keyword>
<evidence type="ECO:0000313" key="10">
    <source>
        <dbReference type="Proteomes" id="UP000825935"/>
    </source>
</evidence>
<dbReference type="Proteomes" id="UP000825935">
    <property type="component" value="Chromosome 28"/>
</dbReference>
<gene>
    <name evidence="9" type="ORF">KP509_28G043800</name>
</gene>
<feature type="domain" description="Adenosine deaminase" evidence="8">
    <location>
        <begin position="47"/>
        <end position="385"/>
    </location>
</feature>
<evidence type="ECO:0000313" key="9">
    <source>
        <dbReference type="EMBL" id="KAH7293813.1"/>
    </source>
</evidence>
<dbReference type="GO" id="GO:0046872">
    <property type="term" value="F:metal ion binding"/>
    <property type="evidence" value="ECO:0007669"/>
    <property type="project" value="UniProtKB-KW"/>
</dbReference>
<evidence type="ECO:0000259" key="8">
    <source>
        <dbReference type="Pfam" id="PF00962"/>
    </source>
</evidence>
<dbReference type="AlphaFoldDB" id="A0A8T2RE69"/>
<comment type="similarity">
    <text evidence="2">Belongs to the metallo-dependent hydrolases superfamily. Adenosine and AMP deaminases family.</text>
</comment>
<sequence>MPQTMAAVAGEASERLHVDDFAAATGSPFAPFEDEVRSWLPWCRSLPKIELHAHLNGSVRSSTLLELAIRLGEKGLINFPEVEAIILKGDRSLAECFKLFDLIHLLTTDHNIITRITKEVIEDFASENVIYLELRTTPKLNPLAGMTKRSYVEAVLAGLKAVETVEVISNTSEIQQNGLVMTRPKESIHVRLLLSIDRRESTEAAMETVQLALDMQKFGIVGIDLSGNPRVGEWKTFMPALKLAREQGLPITLHCGEVPNTSEVQNMLAFQPERIGHACCLEEPEWAALLQSSIPVEVCLTSNVRTETVPFLRDHHFVSLYKSRHPSILCTDDSGIFATDISREYALAAVCFGLTKAELLSMARNALRHIFCGDEVKAELEDKFKAMATVIDSVSYDLEPEY</sequence>